<dbReference type="Proteomes" id="UP000318538">
    <property type="component" value="Chromosome"/>
</dbReference>
<feature type="signal peptide" evidence="1">
    <location>
        <begin position="1"/>
        <end position="22"/>
    </location>
</feature>
<name>A0A517N5K6_9BACT</name>
<dbReference type="Gene3D" id="3.20.20.80">
    <property type="entry name" value="Glycosidases"/>
    <property type="match status" value="1"/>
</dbReference>
<evidence type="ECO:0000256" key="1">
    <source>
        <dbReference type="SAM" id="SignalP"/>
    </source>
</evidence>
<dbReference type="RefSeq" id="WP_145168119.1">
    <property type="nucleotide sequence ID" value="NZ_CP036525.1"/>
</dbReference>
<feature type="chain" id="PRO_5021754834" description="Collagen-binding domain-containing protein" evidence="1">
    <location>
        <begin position="23"/>
        <end position="468"/>
    </location>
</feature>
<dbReference type="EMBL" id="CP036525">
    <property type="protein sequence ID" value="QDT02414.1"/>
    <property type="molecule type" value="Genomic_DNA"/>
</dbReference>
<keyword evidence="3" id="KW-1185">Reference proteome</keyword>
<evidence type="ECO:0008006" key="4">
    <source>
        <dbReference type="Google" id="ProtNLM"/>
    </source>
</evidence>
<sequence length="468" mass="53587" precursor="true">MRLILLCLSFCLWISGPSKSIADQPDRIRPSETHPFYWQSKGQDVLLLGGSKDDSLFQIPDLEAHLDEMKSVGANYIRNTMSDRHDFGFELYPFAKLENGKYDLDQWNDEYWARFEEMLKLTQQRDIIVQIEVWDRFDYSQDKWPPHPYNPKNNINYTEKESGLASAYPKHPGQNLQPFFFTTPQQRDNAVVFQHQRRFVEKLLSHSLPYGHVLYCVDNETNGEEAWSSFWQSFIQAAADKADRSVCITEMWDDWDLAGPQHSRTLDHPDRYTFVDVSQNNHQKGQKHWDNFQALRTRLLNQPRPINTVKTYGADNNKFGHTTQDGISRFWRHVVGGAASARFHRPGSGLGLSDPAKAAIQAARKLESVVRLWDVTPANSLLRNRDADEAYLAIAPGKAYVVYFPQGGDVDITLEGPQPTQPNSKWRVRWINIDTGHWGPTADVQATKQLNLVAPGKGNWCAIATPKS</sequence>
<gene>
    <name evidence="2" type="ORF">K227x_07900</name>
</gene>
<dbReference type="KEGG" id="rlc:K227x_07900"/>
<proteinExistence type="predicted"/>
<dbReference type="SUPFAM" id="SSF51445">
    <property type="entry name" value="(Trans)glycosidases"/>
    <property type="match status" value="1"/>
</dbReference>
<dbReference type="AlphaFoldDB" id="A0A517N5K6"/>
<organism evidence="2 3">
    <name type="scientific">Rubripirellula lacrimiformis</name>
    <dbReference type="NCBI Taxonomy" id="1930273"/>
    <lineage>
        <taxon>Bacteria</taxon>
        <taxon>Pseudomonadati</taxon>
        <taxon>Planctomycetota</taxon>
        <taxon>Planctomycetia</taxon>
        <taxon>Pirellulales</taxon>
        <taxon>Pirellulaceae</taxon>
        <taxon>Rubripirellula</taxon>
    </lineage>
</organism>
<dbReference type="OrthoDB" id="257148at2"/>
<dbReference type="InterPro" id="IPR017853">
    <property type="entry name" value="GH"/>
</dbReference>
<evidence type="ECO:0000313" key="2">
    <source>
        <dbReference type="EMBL" id="QDT02414.1"/>
    </source>
</evidence>
<accession>A0A517N5K6</accession>
<keyword evidence="1" id="KW-0732">Signal</keyword>
<reference evidence="2 3" key="1">
    <citation type="submission" date="2019-02" db="EMBL/GenBank/DDBJ databases">
        <title>Deep-cultivation of Planctomycetes and their phenomic and genomic characterization uncovers novel biology.</title>
        <authorList>
            <person name="Wiegand S."/>
            <person name="Jogler M."/>
            <person name="Boedeker C."/>
            <person name="Pinto D."/>
            <person name="Vollmers J."/>
            <person name="Rivas-Marin E."/>
            <person name="Kohn T."/>
            <person name="Peeters S.H."/>
            <person name="Heuer A."/>
            <person name="Rast P."/>
            <person name="Oberbeckmann S."/>
            <person name="Bunk B."/>
            <person name="Jeske O."/>
            <person name="Meyerdierks A."/>
            <person name="Storesund J.E."/>
            <person name="Kallscheuer N."/>
            <person name="Luecker S."/>
            <person name="Lage O.M."/>
            <person name="Pohl T."/>
            <person name="Merkel B.J."/>
            <person name="Hornburger P."/>
            <person name="Mueller R.-W."/>
            <person name="Bruemmer F."/>
            <person name="Labrenz M."/>
            <person name="Spormann A.M."/>
            <person name="Op den Camp H."/>
            <person name="Overmann J."/>
            <person name="Amann R."/>
            <person name="Jetten M.S.M."/>
            <person name="Mascher T."/>
            <person name="Medema M.H."/>
            <person name="Devos D.P."/>
            <person name="Kaster A.-K."/>
            <person name="Ovreas L."/>
            <person name="Rohde M."/>
            <person name="Galperin M.Y."/>
            <person name="Jogler C."/>
        </authorList>
    </citation>
    <scope>NUCLEOTIDE SEQUENCE [LARGE SCALE GENOMIC DNA]</scope>
    <source>
        <strain evidence="2 3">K22_7</strain>
    </source>
</reference>
<evidence type="ECO:0000313" key="3">
    <source>
        <dbReference type="Proteomes" id="UP000318538"/>
    </source>
</evidence>
<protein>
    <recommendedName>
        <fullName evidence="4">Collagen-binding domain-containing protein</fullName>
    </recommendedName>
</protein>